<feature type="compositionally biased region" description="Basic and acidic residues" evidence="1">
    <location>
        <begin position="48"/>
        <end position="62"/>
    </location>
</feature>
<dbReference type="RefSeq" id="WP_039592969.1">
    <property type="nucleotide sequence ID" value="NZ_CP142104.1"/>
</dbReference>
<comment type="caution">
    <text evidence="2">The sequence shown here is derived from an EMBL/GenBank/DDBJ whole genome shotgun (WGS) entry which is preliminary data.</text>
</comment>
<sequence length="71" mass="7955">MSATQNANGYSVSQDKDGQWWIINYHGEQVAGPLPTKTMAVEVAAVFQDERSAPAPREREQAPARNNRRKK</sequence>
<evidence type="ECO:0000313" key="2">
    <source>
        <dbReference type="EMBL" id="KHK63052.1"/>
    </source>
</evidence>
<gene>
    <name evidence="2" type="ORF">JZ00_19865</name>
</gene>
<feature type="region of interest" description="Disordered" evidence="1">
    <location>
        <begin position="48"/>
        <end position="71"/>
    </location>
</feature>
<evidence type="ECO:0000256" key="1">
    <source>
        <dbReference type="SAM" id="MobiDB-lite"/>
    </source>
</evidence>
<dbReference type="EMBL" id="JQGJ01000013">
    <property type="protein sequence ID" value="KHK63052.1"/>
    <property type="molecule type" value="Genomic_DNA"/>
</dbReference>
<reference evidence="3" key="1">
    <citation type="submission" date="2015-03" db="EMBL/GenBank/DDBJ databases">
        <title>Pseudomonas frederiksbergensis hydrocarbon degrader.</title>
        <authorList>
            <person name="Brown L.M."/>
            <person name="Ruiz O.N."/>
            <person name="Mueller S."/>
            <person name="Gunasekera T.S."/>
        </authorList>
    </citation>
    <scope>NUCLEOTIDE SEQUENCE [LARGE SCALE GENOMIC DNA]</scope>
    <source>
        <strain evidence="3">SI8</strain>
    </source>
</reference>
<accession>A0A0B1Z0Y9</accession>
<proteinExistence type="predicted"/>
<dbReference type="AlphaFoldDB" id="A0A0B1Z0Y9"/>
<evidence type="ECO:0000313" key="3">
    <source>
        <dbReference type="Proteomes" id="UP000030949"/>
    </source>
</evidence>
<protein>
    <submittedName>
        <fullName evidence="2">Uncharacterized protein</fullName>
    </submittedName>
</protein>
<organism evidence="2 3">
    <name type="scientific">Pseudomonas frederiksbergensis</name>
    <dbReference type="NCBI Taxonomy" id="104087"/>
    <lineage>
        <taxon>Bacteria</taxon>
        <taxon>Pseudomonadati</taxon>
        <taxon>Pseudomonadota</taxon>
        <taxon>Gammaproteobacteria</taxon>
        <taxon>Pseudomonadales</taxon>
        <taxon>Pseudomonadaceae</taxon>
        <taxon>Pseudomonas</taxon>
    </lineage>
</organism>
<name>A0A0B1Z0Y9_9PSED</name>
<dbReference type="Proteomes" id="UP000030949">
    <property type="component" value="Unassembled WGS sequence"/>
</dbReference>
<dbReference type="OrthoDB" id="7019008at2"/>